<comment type="caution">
    <text evidence="2">The sequence shown here is derived from an EMBL/GenBank/DDBJ whole genome shotgun (WGS) entry which is preliminary data.</text>
</comment>
<proteinExistence type="predicted"/>
<reference evidence="2 3" key="1">
    <citation type="journal article" date="2022" name="Allergy">
        <title>Genome assembly and annotation of Periplaneta americana reveal a comprehensive cockroach allergen profile.</title>
        <authorList>
            <person name="Wang L."/>
            <person name="Xiong Q."/>
            <person name="Saelim N."/>
            <person name="Wang L."/>
            <person name="Nong W."/>
            <person name="Wan A.T."/>
            <person name="Shi M."/>
            <person name="Liu X."/>
            <person name="Cao Q."/>
            <person name="Hui J.H.L."/>
            <person name="Sookrung N."/>
            <person name="Leung T.F."/>
            <person name="Tungtrongchitr A."/>
            <person name="Tsui S.K.W."/>
        </authorList>
    </citation>
    <scope>NUCLEOTIDE SEQUENCE [LARGE SCALE GENOMIC DNA]</scope>
    <source>
        <strain evidence="2">PWHHKU_190912</strain>
    </source>
</reference>
<gene>
    <name evidence="2" type="ORF">ANN_15966</name>
</gene>
<evidence type="ECO:0000313" key="2">
    <source>
        <dbReference type="EMBL" id="KAJ4433656.1"/>
    </source>
</evidence>
<organism evidence="2 3">
    <name type="scientific">Periplaneta americana</name>
    <name type="common">American cockroach</name>
    <name type="synonym">Blatta americana</name>
    <dbReference type="NCBI Taxonomy" id="6978"/>
    <lineage>
        <taxon>Eukaryota</taxon>
        <taxon>Metazoa</taxon>
        <taxon>Ecdysozoa</taxon>
        <taxon>Arthropoda</taxon>
        <taxon>Hexapoda</taxon>
        <taxon>Insecta</taxon>
        <taxon>Pterygota</taxon>
        <taxon>Neoptera</taxon>
        <taxon>Polyneoptera</taxon>
        <taxon>Dictyoptera</taxon>
        <taxon>Blattodea</taxon>
        <taxon>Blattoidea</taxon>
        <taxon>Blattidae</taxon>
        <taxon>Blattinae</taxon>
        <taxon>Periplaneta</taxon>
    </lineage>
</organism>
<accession>A0ABQ8SIY5</accession>
<keyword evidence="3" id="KW-1185">Reference proteome</keyword>
<sequence>MFTCFDITGEQVPCDRQAVEHEVEEYCGQENIDHKGKKNTAFYQENSSLKSLNISAFHSRAILGYLVDQYAKDDSLYPKEPKKKALVNQRLFFEAGTMDKAFVEYFRGKAAKLFDAFDILDKLLEGNKWLAGEKKTIADFSMVSSVASIEVAGFDIGKYPNVVDWYQNIQTTFPGYDETVGEGCAALKKYLESLNKL</sequence>
<dbReference type="CDD" id="cd03177">
    <property type="entry name" value="GST_C_Delta_Epsilon"/>
    <property type="match status" value="1"/>
</dbReference>
<evidence type="ECO:0000259" key="1">
    <source>
        <dbReference type="PROSITE" id="PS50405"/>
    </source>
</evidence>
<protein>
    <recommendedName>
        <fullName evidence="1">GST C-terminal domain-containing protein</fullName>
    </recommendedName>
</protein>
<dbReference type="EMBL" id="JAJSOF020000027">
    <property type="protein sequence ID" value="KAJ4433656.1"/>
    <property type="molecule type" value="Genomic_DNA"/>
</dbReference>
<dbReference type="Proteomes" id="UP001148838">
    <property type="component" value="Unassembled WGS sequence"/>
</dbReference>
<dbReference type="PANTHER" id="PTHR43969:SF9">
    <property type="entry name" value="GLUTATHIONE S TRANSFERASE D10, ISOFORM A-RELATED"/>
    <property type="match status" value="1"/>
</dbReference>
<dbReference type="InterPro" id="IPR036282">
    <property type="entry name" value="Glutathione-S-Trfase_C_sf"/>
</dbReference>
<dbReference type="InterPro" id="IPR004046">
    <property type="entry name" value="GST_C"/>
</dbReference>
<dbReference type="PANTHER" id="PTHR43969">
    <property type="entry name" value="GLUTATHIONE S TRANSFERASE D10, ISOFORM A-RELATED"/>
    <property type="match status" value="1"/>
</dbReference>
<dbReference type="SFLD" id="SFLDS00019">
    <property type="entry name" value="Glutathione_Transferase_(cytos"/>
    <property type="match status" value="1"/>
</dbReference>
<name>A0ABQ8SIY5_PERAM</name>
<evidence type="ECO:0000313" key="3">
    <source>
        <dbReference type="Proteomes" id="UP001148838"/>
    </source>
</evidence>
<dbReference type="SUPFAM" id="SSF47616">
    <property type="entry name" value="GST C-terminal domain-like"/>
    <property type="match status" value="1"/>
</dbReference>
<dbReference type="PROSITE" id="PS50405">
    <property type="entry name" value="GST_CTER"/>
    <property type="match status" value="1"/>
</dbReference>
<feature type="domain" description="GST C-terminal" evidence="1">
    <location>
        <begin position="80"/>
        <end position="191"/>
    </location>
</feature>
<dbReference type="Pfam" id="PF00043">
    <property type="entry name" value="GST_C"/>
    <property type="match status" value="1"/>
</dbReference>
<dbReference type="Gene3D" id="1.20.1050.10">
    <property type="match status" value="1"/>
</dbReference>
<dbReference type="InterPro" id="IPR040079">
    <property type="entry name" value="Glutathione_S-Trfase"/>
</dbReference>
<dbReference type="InterPro" id="IPR010987">
    <property type="entry name" value="Glutathione-S-Trfase_C-like"/>
</dbReference>